<dbReference type="InterPro" id="IPR020904">
    <property type="entry name" value="Sc_DH/Rdtase_CS"/>
</dbReference>
<dbReference type="GO" id="GO:0016616">
    <property type="term" value="F:oxidoreductase activity, acting on the CH-OH group of donors, NAD or NADP as acceptor"/>
    <property type="evidence" value="ECO:0007669"/>
    <property type="project" value="UniProtKB-ARBA"/>
</dbReference>
<dbReference type="PRINTS" id="PR00080">
    <property type="entry name" value="SDRFAMILY"/>
</dbReference>
<dbReference type="STRING" id="329884.A0A4U0WYK6"/>
<dbReference type="EMBL" id="NAJQ01000480">
    <property type="protein sequence ID" value="TKA68910.1"/>
    <property type="molecule type" value="Genomic_DNA"/>
</dbReference>
<proteinExistence type="inferred from homology"/>
<sequence length="334" mass="36339">MATLLRKTPRAFRPSLFSARTLPALQCRLKHDLHNPPRGNAPITGRGPPDAPRDEAAALKDNYKPASFLGTSKRLPEFNLNDKVVLVTGAARGLGLVQAEALLEAGATVYALDRLAEPSPDFYRVQKRAAEELGTTLHYRQIDVRDVPQLNEIIRNISESQGKLDGLIAAAGIQQETPALEYSQKDANTMFEVNITGVFMTAQAVAKEMIRHGRGGSIAIIASMSGSIANRGLICSAYNASKAGLIQLARNLASEWGPHGIRVNTISPGYIVTAMVEALFEQFPERRRDWPTQNMLGKLSKPEEYRGAAVFLISDASSFMTGSDMRIDGGHAAW</sequence>
<accession>A0A4U0WYK6</accession>
<name>A0A4U0WYK6_9PEZI</name>
<keyword evidence="6" id="KW-1185">Reference proteome</keyword>
<evidence type="ECO:0000256" key="3">
    <source>
        <dbReference type="ARBA" id="ARBA00023002"/>
    </source>
</evidence>
<keyword evidence="2" id="KW-0521">NADP</keyword>
<protein>
    <recommendedName>
        <fullName evidence="7">NAD(P)-binding protein</fullName>
    </recommendedName>
</protein>
<dbReference type="Gene3D" id="3.40.50.720">
    <property type="entry name" value="NAD(P)-binding Rossmann-like Domain"/>
    <property type="match status" value="1"/>
</dbReference>
<comment type="caution">
    <text evidence="5">The sequence shown here is derived from an EMBL/GenBank/DDBJ whole genome shotgun (WGS) entry which is preliminary data.</text>
</comment>
<evidence type="ECO:0000256" key="4">
    <source>
        <dbReference type="SAM" id="MobiDB-lite"/>
    </source>
</evidence>
<gene>
    <name evidence="5" type="ORF">B0A55_07844</name>
</gene>
<evidence type="ECO:0000313" key="6">
    <source>
        <dbReference type="Proteomes" id="UP000309340"/>
    </source>
</evidence>
<dbReference type="SUPFAM" id="SSF51735">
    <property type="entry name" value="NAD(P)-binding Rossmann-fold domains"/>
    <property type="match status" value="1"/>
</dbReference>
<dbReference type="PANTHER" id="PTHR43008">
    <property type="entry name" value="BENZIL REDUCTASE"/>
    <property type="match status" value="1"/>
</dbReference>
<dbReference type="Proteomes" id="UP000309340">
    <property type="component" value="Unassembled WGS sequence"/>
</dbReference>
<evidence type="ECO:0000256" key="1">
    <source>
        <dbReference type="ARBA" id="ARBA00006484"/>
    </source>
</evidence>
<dbReference type="Pfam" id="PF13561">
    <property type="entry name" value="adh_short_C2"/>
    <property type="match status" value="1"/>
</dbReference>
<dbReference type="AlphaFoldDB" id="A0A4U0WYK6"/>
<evidence type="ECO:0000313" key="5">
    <source>
        <dbReference type="EMBL" id="TKA68910.1"/>
    </source>
</evidence>
<keyword evidence="3" id="KW-0560">Oxidoreductase</keyword>
<dbReference type="FunFam" id="3.40.50.720:FF:000245">
    <property type="entry name" value="Short chain dehydrogenase, putative"/>
    <property type="match status" value="1"/>
</dbReference>
<evidence type="ECO:0008006" key="7">
    <source>
        <dbReference type="Google" id="ProtNLM"/>
    </source>
</evidence>
<reference evidence="5 6" key="1">
    <citation type="submission" date="2017-03" db="EMBL/GenBank/DDBJ databases">
        <title>Genomes of endolithic fungi from Antarctica.</title>
        <authorList>
            <person name="Coleine C."/>
            <person name="Masonjones S."/>
            <person name="Stajich J.E."/>
        </authorList>
    </citation>
    <scope>NUCLEOTIDE SEQUENCE [LARGE SCALE GENOMIC DNA]</scope>
    <source>
        <strain evidence="5 6">CCFEE 5184</strain>
    </source>
</reference>
<dbReference type="PROSITE" id="PS00061">
    <property type="entry name" value="ADH_SHORT"/>
    <property type="match status" value="1"/>
</dbReference>
<dbReference type="InterPro" id="IPR002347">
    <property type="entry name" value="SDR_fam"/>
</dbReference>
<dbReference type="InterPro" id="IPR036291">
    <property type="entry name" value="NAD(P)-bd_dom_sf"/>
</dbReference>
<organism evidence="5 6">
    <name type="scientific">Friedmanniomyces simplex</name>
    <dbReference type="NCBI Taxonomy" id="329884"/>
    <lineage>
        <taxon>Eukaryota</taxon>
        <taxon>Fungi</taxon>
        <taxon>Dikarya</taxon>
        <taxon>Ascomycota</taxon>
        <taxon>Pezizomycotina</taxon>
        <taxon>Dothideomycetes</taxon>
        <taxon>Dothideomycetidae</taxon>
        <taxon>Mycosphaerellales</taxon>
        <taxon>Teratosphaeriaceae</taxon>
        <taxon>Friedmanniomyces</taxon>
    </lineage>
</organism>
<comment type="similarity">
    <text evidence="1">Belongs to the short-chain dehydrogenases/reductases (SDR) family.</text>
</comment>
<dbReference type="PANTHER" id="PTHR43008:SF4">
    <property type="entry name" value="CHAIN DEHYDROGENASE, PUTATIVE (AFU_ORTHOLOGUE AFUA_4G08710)-RELATED"/>
    <property type="match status" value="1"/>
</dbReference>
<dbReference type="PRINTS" id="PR00081">
    <property type="entry name" value="GDHRDH"/>
</dbReference>
<evidence type="ECO:0000256" key="2">
    <source>
        <dbReference type="ARBA" id="ARBA00022857"/>
    </source>
</evidence>
<dbReference type="OrthoDB" id="1669814at2759"/>
<feature type="region of interest" description="Disordered" evidence="4">
    <location>
        <begin position="31"/>
        <end position="54"/>
    </location>
</feature>
<dbReference type="GO" id="GO:0050664">
    <property type="term" value="F:oxidoreductase activity, acting on NAD(P)H, oxygen as acceptor"/>
    <property type="evidence" value="ECO:0007669"/>
    <property type="project" value="TreeGrafter"/>
</dbReference>